<dbReference type="FunFam" id="3.90.105.20:FF:000003">
    <property type="entry name" value="Ribosome assembly factor mrt4"/>
    <property type="match status" value="1"/>
</dbReference>
<dbReference type="GO" id="GO:0006364">
    <property type="term" value="P:rRNA processing"/>
    <property type="evidence" value="ECO:0007669"/>
    <property type="project" value="TreeGrafter"/>
</dbReference>
<evidence type="ECO:0000256" key="4">
    <source>
        <dbReference type="ARBA" id="ARBA00023242"/>
    </source>
</evidence>
<dbReference type="PANTHER" id="PTHR45841:SF1">
    <property type="entry name" value="MRNA TURNOVER PROTEIN 4 HOMOLOG"/>
    <property type="match status" value="1"/>
</dbReference>
<dbReference type="STRING" id="568069.A0A1J1HI96"/>
<feature type="domain" description="Large ribosomal subunit protein uL10-like insertion" evidence="7">
    <location>
        <begin position="119"/>
        <end position="187"/>
    </location>
</feature>
<organism evidence="8 9">
    <name type="scientific">Clunio marinus</name>
    <dbReference type="NCBI Taxonomy" id="568069"/>
    <lineage>
        <taxon>Eukaryota</taxon>
        <taxon>Metazoa</taxon>
        <taxon>Ecdysozoa</taxon>
        <taxon>Arthropoda</taxon>
        <taxon>Hexapoda</taxon>
        <taxon>Insecta</taxon>
        <taxon>Pterygota</taxon>
        <taxon>Neoptera</taxon>
        <taxon>Endopterygota</taxon>
        <taxon>Diptera</taxon>
        <taxon>Nematocera</taxon>
        <taxon>Chironomoidea</taxon>
        <taxon>Chironomidae</taxon>
        <taxon>Clunio</taxon>
    </lineage>
</organism>
<evidence type="ECO:0000256" key="5">
    <source>
        <dbReference type="RuleBase" id="RU364039"/>
    </source>
</evidence>
<dbReference type="Gene3D" id="3.30.70.1730">
    <property type="match status" value="1"/>
</dbReference>
<protein>
    <recommendedName>
        <fullName evidence="5">Ribosome assembly factor mrt4</fullName>
    </recommendedName>
</protein>
<gene>
    <name evidence="8" type="ORF">CLUMA_CG001533</name>
</gene>
<evidence type="ECO:0000256" key="6">
    <source>
        <dbReference type="SAM" id="MobiDB-lite"/>
    </source>
</evidence>
<dbReference type="OrthoDB" id="10262308at2759"/>
<dbReference type="AlphaFoldDB" id="A0A1J1HI96"/>
<sequence length="279" mass="31723">MPKSKRDKKVSLTKTNKKGLENKQKVIEDIQGCAEQYPNVFLFSVENMRNSTLKFIRNEWNNSRFFFGKVSVMKLGLRNAEIADELCDMLEGQRGLLFTPNDKETVVDWFKEYSAEEFARSGFKANETVVLPEGPLSDFSHAIEPHLRKLGMPTKLERGIVTLMNDYTVCEKGQTLTPEQAKILKLVGRPLATFKVNIECCYTKEDGFEAIKMPKSDKKSSLRKPMKAKDKLNLKNNKTSKKTESKSKEAAMMEIIEASDSNEEDYDDSGSDEDMEASD</sequence>
<dbReference type="GO" id="GO:0003723">
    <property type="term" value="F:RNA binding"/>
    <property type="evidence" value="ECO:0007669"/>
    <property type="project" value="TreeGrafter"/>
</dbReference>
<dbReference type="Pfam" id="PF00466">
    <property type="entry name" value="Ribosomal_L10"/>
    <property type="match status" value="1"/>
</dbReference>
<evidence type="ECO:0000256" key="2">
    <source>
        <dbReference type="ARBA" id="ARBA00008889"/>
    </source>
</evidence>
<dbReference type="Gene3D" id="3.90.105.20">
    <property type="match status" value="1"/>
</dbReference>
<dbReference type="InterPro" id="IPR043164">
    <property type="entry name" value="Ribosomal_uL10-like_insert_sf"/>
</dbReference>
<feature type="compositionally biased region" description="Basic and acidic residues" evidence="6">
    <location>
        <begin position="241"/>
        <end position="251"/>
    </location>
</feature>
<comment type="function">
    <text evidence="1 5">Component of the ribosome assembly machinery. Nuclear paralog of the ribosomal protein P0, it binds pre-60S subunits at an early stage of assembly in the nucleolus, and is replaced by P0 in cytoplasmic pre-60S subunits and mature 80S ribosomes.</text>
</comment>
<keyword evidence="3 5" id="KW-0963">Cytoplasm</keyword>
<evidence type="ECO:0000313" key="9">
    <source>
        <dbReference type="Proteomes" id="UP000183832"/>
    </source>
</evidence>
<feature type="compositionally biased region" description="Acidic residues" evidence="6">
    <location>
        <begin position="260"/>
        <end position="279"/>
    </location>
</feature>
<dbReference type="Pfam" id="PF17777">
    <property type="entry name" value="RL10P_insert"/>
    <property type="match status" value="1"/>
</dbReference>
<comment type="subcellular location">
    <subcellularLocation>
        <location evidence="5">Cytoplasm</location>
    </subcellularLocation>
    <subcellularLocation>
        <location evidence="5">Nucleus</location>
        <location evidence="5">Nucleolus</location>
    </subcellularLocation>
</comment>
<comment type="subunit">
    <text evidence="5">Associates with the pre-60S ribosomal particle.</text>
</comment>
<dbReference type="CDD" id="cd05796">
    <property type="entry name" value="Ribosomal_P0_like"/>
    <property type="match status" value="1"/>
</dbReference>
<dbReference type="InterPro" id="IPR033867">
    <property type="entry name" value="Mrt4"/>
</dbReference>
<keyword evidence="9" id="KW-1185">Reference proteome</keyword>
<evidence type="ECO:0000259" key="7">
    <source>
        <dbReference type="Pfam" id="PF17777"/>
    </source>
</evidence>
<dbReference type="InterPro" id="IPR001790">
    <property type="entry name" value="Ribosomal_uL10"/>
</dbReference>
<keyword evidence="5" id="KW-0690">Ribosome biogenesis</keyword>
<keyword evidence="4 5" id="KW-0539">Nucleus</keyword>
<dbReference type="InterPro" id="IPR051742">
    <property type="entry name" value="Ribosome_Assembly_uL10"/>
</dbReference>
<reference evidence="8 9" key="1">
    <citation type="submission" date="2015-04" db="EMBL/GenBank/DDBJ databases">
        <authorList>
            <person name="Syromyatnikov M.Y."/>
            <person name="Popov V.N."/>
        </authorList>
    </citation>
    <scope>NUCLEOTIDE SEQUENCE [LARGE SCALE GENOMIC DNA]</scope>
</reference>
<dbReference type="SUPFAM" id="SSF160369">
    <property type="entry name" value="Ribosomal protein L10-like"/>
    <property type="match status" value="1"/>
</dbReference>
<comment type="similarity">
    <text evidence="2 5">Belongs to the universal ribosomal protein uL10 family.</text>
</comment>
<name>A0A1J1HI96_9DIPT</name>
<dbReference type="GO" id="GO:0030687">
    <property type="term" value="C:preribosome, large subunit precursor"/>
    <property type="evidence" value="ECO:0007669"/>
    <property type="project" value="TreeGrafter"/>
</dbReference>
<evidence type="ECO:0000256" key="1">
    <source>
        <dbReference type="ARBA" id="ARBA00004046"/>
    </source>
</evidence>
<proteinExistence type="inferred from homology"/>
<dbReference type="EMBL" id="CVRI01000005">
    <property type="protein sequence ID" value="CRK87768.1"/>
    <property type="molecule type" value="Genomic_DNA"/>
</dbReference>
<dbReference type="InterPro" id="IPR043141">
    <property type="entry name" value="Ribosomal_uL10-like_sf"/>
</dbReference>
<dbReference type="InterPro" id="IPR040637">
    <property type="entry name" value="Ribosomal_uL10-like_insert"/>
</dbReference>
<dbReference type="Proteomes" id="UP000183832">
    <property type="component" value="Unassembled WGS sequence"/>
</dbReference>
<dbReference type="PANTHER" id="PTHR45841">
    <property type="entry name" value="MRNA TURNOVER PROTEIN 4 MRTO4"/>
    <property type="match status" value="1"/>
</dbReference>
<dbReference type="GO" id="GO:0000027">
    <property type="term" value="P:ribosomal large subunit assembly"/>
    <property type="evidence" value="ECO:0007669"/>
    <property type="project" value="InterPro"/>
</dbReference>
<dbReference type="GO" id="GO:0005737">
    <property type="term" value="C:cytoplasm"/>
    <property type="evidence" value="ECO:0007669"/>
    <property type="project" value="UniProtKB-SubCell"/>
</dbReference>
<dbReference type="GO" id="GO:0005730">
    <property type="term" value="C:nucleolus"/>
    <property type="evidence" value="ECO:0007669"/>
    <property type="project" value="UniProtKB-SubCell"/>
</dbReference>
<evidence type="ECO:0000256" key="3">
    <source>
        <dbReference type="ARBA" id="ARBA00022490"/>
    </source>
</evidence>
<evidence type="ECO:0000313" key="8">
    <source>
        <dbReference type="EMBL" id="CRK87768.1"/>
    </source>
</evidence>
<dbReference type="GO" id="GO:0000956">
    <property type="term" value="P:nuclear-transcribed mRNA catabolic process"/>
    <property type="evidence" value="ECO:0007669"/>
    <property type="project" value="TreeGrafter"/>
</dbReference>
<accession>A0A1J1HI96</accession>
<feature type="region of interest" description="Disordered" evidence="6">
    <location>
        <begin position="214"/>
        <end position="279"/>
    </location>
</feature>